<gene>
    <name evidence="2" type="ORF">SAMN04488564_104483</name>
</gene>
<dbReference type="EMBL" id="FOYL01000004">
    <property type="protein sequence ID" value="SFR16976.1"/>
    <property type="molecule type" value="Genomic_DNA"/>
</dbReference>
<feature type="transmembrane region" description="Helical" evidence="1">
    <location>
        <begin position="15"/>
        <end position="39"/>
    </location>
</feature>
<sequence length="42" mass="4510">MFRTRSNGTVLDMGILGVATIFIGLALVAAVPLVALLHWTDR</sequence>
<dbReference type="AlphaFoldDB" id="A0A1I6EGU1"/>
<protein>
    <submittedName>
        <fullName evidence="2">Uncharacterized protein</fullName>
    </submittedName>
</protein>
<evidence type="ECO:0000313" key="3">
    <source>
        <dbReference type="Proteomes" id="UP000198583"/>
    </source>
</evidence>
<keyword evidence="1" id="KW-0472">Membrane</keyword>
<accession>A0A1I6EGU1</accession>
<evidence type="ECO:0000313" key="2">
    <source>
        <dbReference type="EMBL" id="SFR16976.1"/>
    </source>
</evidence>
<dbReference type="STRING" id="84724.SAMN04488564_104483"/>
<name>A0A1I6EGU1_9PSEU</name>
<keyword evidence="3" id="KW-1185">Reference proteome</keyword>
<proteinExistence type="predicted"/>
<dbReference type="Proteomes" id="UP000198583">
    <property type="component" value="Unassembled WGS sequence"/>
</dbReference>
<keyword evidence="1" id="KW-1133">Transmembrane helix</keyword>
<organism evidence="2 3">
    <name type="scientific">Lentzea waywayandensis</name>
    <dbReference type="NCBI Taxonomy" id="84724"/>
    <lineage>
        <taxon>Bacteria</taxon>
        <taxon>Bacillati</taxon>
        <taxon>Actinomycetota</taxon>
        <taxon>Actinomycetes</taxon>
        <taxon>Pseudonocardiales</taxon>
        <taxon>Pseudonocardiaceae</taxon>
        <taxon>Lentzea</taxon>
    </lineage>
</organism>
<reference evidence="3" key="1">
    <citation type="submission" date="2016-10" db="EMBL/GenBank/DDBJ databases">
        <authorList>
            <person name="Varghese N."/>
            <person name="Submissions S."/>
        </authorList>
    </citation>
    <scope>NUCLEOTIDE SEQUENCE [LARGE SCALE GENOMIC DNA]</scope>
    <source>
        <strain evidence="3">DSM 44232</strain>
    </source>
</reference>
<keyword evidence="1" id="KW-0812">Transmembrane</keyword>
<evidence type="ECO:0000256" key="1">
    <source>
        <dbReference type="SAM" id="Phobius"/>
    </source>
</evidence>